<organism evidence="5 6">
    <name type="scientific">Oceanivirga miroungae</name>
    <dbReference type="NCBI Taxonomy" id="1130046"/>
    <lineage>
        <taxon>Bacteria</taxon>
        <taxon>Fusobacteriati</taxon>
        <taxon>Fusobacteriota</taxon>
        <taxon>Fusobacteriia</taxon>
        <taxon>Fusobacteriales</taxon>
        <taxon>Leptotrichiaceae</taxon>
        <taxon>Oceanivirga</taxon>
    </lineage>
</organism>
<accession>A0A6I8M879</accession>
<dbReference type="InterPro" id="IPR050959">
    <property type="entry name" value="MarA-like"/>
</dbReference>
<dbReference type="SUPFAM" id="SSF46689">
    <property type="entry name" value="Homeodomain-like"/>
    <property type="match status" value="1"/>
</dbReference>
<reference evidence="5 6" key="1">
    <citation type="submission" date="2019-10" db="EMBL/GenBank/DDBJ databases">
        <authorList>
            <person name="Blom J."/>
        </authorList>
    </citation>
    <scope>NUCLEOTIDE SEQUENCE [LARGE SCALE GENOMIC DNA]</scope>
    <source>
        <strain evidence="5 6">ES3154-GLU</strain>
    </source>
</reference>
<keyword evidence="2" id="KW-0238">DNA-binding</keyword>
<evidence type="ECO:0000259" key="4">
    <source>
        <dbReference type="PROSITE" id="PS01124"/>
    </source>
</evidence>
<dbReference type="Proteomes" id="UP000419017">
    <property type="component" value="Unassembled WGS sequence"/>
</dbReference>
<name>A0A6I8M879_9FUSO</name>
<gene>
    <name evidence="5" type="ORF">OMES3154_00274</name>
</gene>
<evidence type="ECO:0000313" key="5">
    <source>
        <dbReference type="EMBL" id="VWL85002.1"/>
    </source>
</evidence>
<dbReference type="Pfam" id="PF12833">
    <property type="entry name" value="HTH_18"/>
    <property type="match status" value="1"/>
</dbReference>
<dbReference type="EMBL" id="CABWIB010000001">
    <property type="protein sequence ID" value="VWL85002.1"/>
    <property type="molecule type" value="Genomic_DNA"/>
</dbReference>
<dbReference type="PROSITE" id="PS00041">
    <property type="entry name" value="HTH_ARAC_FAMILY_1"/>
    <property type="match status" value="1"/>
</dbReference>
<dbReference type="PANTHER" id="PTHR47504">
    <property type="entry name" value="RIGHT ORIGIN-BINDING PROTEIN"/>
    <property type="match status" value="1"/>
</dbReference>
<dbReference type="PANTHER" id="PTHR47504:SF5">
    <property type="entry name" value="RIGHT ORIGIN-BINDING PROTEIN"/>
    <property type="match status" value="1"/>
</dbReference>
<evidence type="ECO:0000256" key="3">
    <source>
        <dbReference type="ARBA" id="ARBA00023163"/>
    </source>
</evidence>
<dbReference type="InterPro" id="IPR020449">
    <property type="entry name" value="Tscrpt_reg_AraC-type_HTH"/>
</dbReference>
<sequence length="282" mass="32846">MDYLAILIEVIEYIESDIKRAIDKEYISIRFGVSYETLSRVSSIYMEGITLTKYIKYRRLSEACNELLETNNMISDMAIQYGYQSSNAFSNAFKKYHGNSPLDVRNGASYKKFLFNSTKLYEKLSEKVVITVENIKSYEVSAIKIGNYKDLIEKKVDFSSLWNDFTNDNEKKTMLKDKNVYEIIDIDNKKEAIYYIAFEKLDKNLEKSLNMKPLKIKSSKYTVLSTKVAARSNLMPKILDYVVSKFLSEDNRKNPSQNRFLCAKSPAWGSVDFDLKYYIDME</sequence>
<feature type="domain" description="HTH araC/xylS-type" evidence="4">
    <location>
        <begin position="8"/>
        <end position="107"/>
    </location>
</feature>
<dbReference type="PRINTS" id="PR00032">
    <property type="entry name" value="HTHARAC"/>
</dbReference>
<protein>
    <recommendedName>
        <fullName evidence="4">HTH araC/xylS-type domain-containing protein</fullName>
    </recommendedName>
</protein>
<keyword evidence="6" id="KW-1185">Reference proteome</keyword>
<dbReference type="AlphaFoldDB" id="A0A6I8M879"/>
<proteinExistence type="predicted"/>
<keyword evidence="3" id="KW-0804">Transcription</keyword>
<keyword evidence="1" id="KW-0805">Transcription regulation</keyword>
<dbReference type="GO" id="GO:0043565">
    <property type="term" value="F:sequence-specific DNA binding"/>
    <property type="evidence" value="ECO:0007669"/>
    <property type="project" value="InterPro"/>
</dbReference>
<dbReference type="InterPro" id="IPR018060">
    <property type="entry name" value="HTH_AraC"/>
</dbReference>
<dbReference type="InterPro" id="IPR009057">
    <property type="entry name" value="Homeodomain-like_sf"/>
</dbReference>
<dbReference type="SMART" id="SM00342">
    <property type="entry name" value="HTH_ARAC"/>
    <property type="match status" value="1"/>
</dbReference>
<evidence type="ECO:0000256" key="2">
    <source>
        <dbReference type="ARBA" id="ARBA00023125"/>
    </source>
</evidence>
<evidence type="ECO:0000256" key="1">
    <source>
        <dbReference type="ARBA" id="ARBA00023015"/>
    </source>
</evidence>
<dbReference type="Gene3D" id="1.10.10.60">
    <property type="entry name" value="Homeodomain-like"/>
    <property type="match status" value="1"/>
</dbReference>
<dbReference type="GO" id="GO:0003700">
    <property type="term" value="F:DNA-binding transcription factor activity"/>
    <property type="evidence" value="ECO:0007669"/>
    <property type="project" value="InterPro"/>
</dbReference>
<evidence type="ECO:0000313" key="6">
    <source>
        <dbReference type="Proteomes" id="UP000419017"/>
    </source>
</evidence>
<dbReference type="PROSITE" id="PS01124">
    <property type="entry name" value="HTH_ARAC_FAMILY_2"/>
    <property type="match status" value="1"/>
</dbReference>
<dbReference type="RefSeq" id="WP_156683038.1">
    <property type="nucleotide sequence ID" value="NZ_CABWIB010000001.1"/>
</dbReference>
<dbReference type="InterPro" id="IPR018062">
    <property type="entry name" value="HTH_AraC-typ_CS"/>
</dbReference>